<protein>
    <submittedName>
        <fullName evidence="2">Uncharacterized protein</fullName>
    </submittedName>
</protein>
<dbReference type="AlphaFoldDB" id="A0AA39J0X4"/>
<evidence type="ECO:0000256" key="1">
    <source>
        <dbReference type="SAM" id="MobiDB-lite"/>
    </source>
</evidence>
<feature type="compositionally biased region" description="Polar residues" evidence="1">
    <location>
        <begin position="42"/>
        <end position="73"/>
    </location>
</feature>
<comment type="caution">
    <text evidence="2">The sequence shown here is derived from an EMBL/GenBank/DDBJ whole genome shotgun (WGS) entry which is preliminary data.</text>
</comment>
<reference evidence="2" key="1">
    <citation type="submission" date="2023-06" db="EMBL/GenBank/DDBJ databases">
        <authorList>
            <consortium name="Lawrence Berkeley National Laboratory"/>
            <person name="Ahrendt S."/>
            <person name="Sahu N."/>
            <person name="Indic B."/>
            <person name="Wong-Bajracharya J."/>
            <person name="Merenyi Z."/>
            <person name="Ke H.-M."/>
            <person name="Monk M."/>
            <person name="Kocsube S."/>
            <person name="Drula E."/>
            <person name="Lipzen A."/>
            <person name="Balint B."/>
            <person name="Henrissat B."/>
            <person name="Andreopoulos B."/>
            <person name="Martin F.M."/>
            <person name="Harder C.B."/>
            <person name="Rigling D."/>
            <person name="Ford K.L."/>
            <person name="Foster G.D."/>
            <person name="Pangilinan J."/>
            <person name="Papanicolaou A."/>
            <person name="Barry K."/>
            <person name="LaButti K."/>
            <person name="Viragh M."/>
            <person name="Koriabine M."/>
            <person name="Yan M."/>
            <person name="Riley R."/>
            <person name="Champramary S."/>
            <person name="Plett K.L."/>
            <person name="Tsai I.J."/>
            <person name="Slot J."/>
            <person name="Sipos G."/>
            <person name="Plett J."/>
            <person name="Nagy L.G."/>
            <person name="Grigoriev I.V."/>
        </authorList>
    </citation>
    <scope>NUCLEOTIDE SEQUENCE</scope>
    <source>
        <strain evidence="2">FPL87.14</strain>
    </source>
</reference>
<organism evidence="2 3">
    <name type="scientific">Armillaria borealis</name>
    <dbReference type="NCBI Taxonomy" id="47425"/>
    <lineage>
        <taxon>Eukaryota</taxon>
        <taxon>Fungi</taxon>
        <taxon>Dikarya</taxon>
        <taxon>Basidiomycota</taxon>
        <taxon>Agaricomycotina</taxon>
        <taxon>Agaricomycetes</taxon>
        <taxon>Agaricomycetidae</taxon>
        <taxon>Agaricales</taxon>
        <taxon>Marasmiineae</taxon>
        <taxon>Physalacriaceae</taxon>
        <taxon>Armillaria</taxon>
    </lineage>
</organism>
<accession>A0AA39J0X4</accession>
<name>A0AA39J0X4_9AGAR</name>
<feature type="region of interest" description="Disordered" evidence="1">
    <location>
        <begin position="1"/>
        <end position="92"/>
    </location>
</feature>
<sequence length="401" mass="44436">MQPNGDLRPVTRSQTNPDRGKPRNTVARANPNGKKKLKATRIENSAVFSSGRSNSDHAQSTKLSSGSNHSAGENTAPPLLPEGPDDSDDPLNALRSKRRELALQADDALHDNCRIHVRTDSYSCMEIKDILESLNCDMMQLAALISDKLKFKHAHVKTLDGLAELYDAAKNVQAILGRRVTELLIRRITKDMQSIVVQAVIQSVLAKTCQRLIQCWSISYEEHKFFVTSYKKFRKTSSFETTAQWRAATRGIVKYGPQSDATRDFALGELINNLLDVLRIAGWKNSAPKENIQRMFGVRIRELIELTIKVDRAIMEGALSQDLHLFMPGHDDIYDPSTMVDINQGPNAVVSDGKVAVCVNIGLKLGEKPKDEGDNKDLEASASRPKVLLKANVVLDATLVI</sequence>
<dbReference type="EMBL" id="JAUEPT010000074">
    <property type="protein sequence ID" value="KAK0434092.1"/>
    <property type="molecule type" value="Genomic_DNA"/>
</dbReference>
<evidence type="ECO:0000313" key="2">
    <source>
        <dbReference type="EMBL" id="KAK0434092.1"/>
    </source>
</evidence>
<gene>
    <name evidence="2" type="ORF">EV421DRAFT_2039811</name>
</gene>
<keyword evidence="3" id="KW-1185">Reference proteome</keyword>
<dbReference type="Proteomes" id="UP001175226">
    <property type="component" value="Unassembled WGS sequence"/>
</dbReference>
<proteinExistence type="predicted"/>
<evidence type="ECO:0000313" key="3">
    <source>
        <dbReference type="Proteomes" id="UP001175226"/>
    </source>
</evidence>